<dbReference type="OrthoDB" id="66620at2759"/>
<organism evidence="11 12">
    <name type="scientific">Ignelater luminosus</name>
    <name type="common">Cucubano</name>
    <name type="synonym">Pyrophorus luminosus</name>
    <dbReference type="NCBI Taxonomy" id="2038154"/>
    <lineage>
        <taxon>Eukaryota</taxon>
        <taxon>Metazoa</taxon>
        <taxon>Ecdysozoa</taxon>
        <taxon>Arthropoda</taxon>
        <taxon>Hexapoda</taxon>
        <taxon>Insecta</taxon>
        <taxon>Pterygota</taxon>
        <taxon>Neoptera</taxon>
        <taxon>Endopterygota</taxon>
        <taxon>Coleoptera</taxon>
        <taxon>Polyphaga</taxon>
        <taxon>Elateriformia</taxon>
        <taxon>Elateroidea</taxon>
        <taxon>Elateridae</taxon>
        <taxon>Agrypninae</taxon>
        <taxon>Pyrophorini</taxon>
        <taxon>Ignelater</taxon>
    </lineage>
</organism>
<dbReference type="SUPFAM" id="SSF52540">
    <property type="entry name" value="P-loop containing nucleoside triphosphate hydrolases"/>
    <property type="match status" value="1"/>
</dbReference>
<proteinExistence type="inferred from homology"/>
<dbReference type="InterPro" id="IPR003439">
    <property type="entry name" value="ABC_transporter-like_ATP-bd"/>
</dbReference>
<comment type="caution">
    <text evidence="11">The sequence shown here is derived from an EMBL/GenBank/DDBJ whole genome shotgun (WGS) entry which is preliminary data.</text>
</comment>
<keyword evidence="4 9" id="KW-0812">Transmembrane</keyword>
<dbReference type="Pfam" id="PF00005">
    <property type="entry name" value="ABC_tran"/>
    <property type="match status" value="1"/>
</dbReference>
<evidence type="ECO:0000313" key="12">
    <source>
        <dbReference type="Proteomes" id="UP000801492"/>
    </source>
</evidence>
<evidence type="ECO:0000256" key="9">
    <source>
        <dbReference type="SAM" id="Phobius"/>
    </source>
</evidence>
<dbReference type="FunFam" id="3.40.50.300:FF:001077">
    <property type="entry name" value="Uncharacterized protein, isoform A"/>
    <property type="match status" value="1"/>
</dbReference>
<dbReference type="GO" id="GO:0016887">
    <property type="term" value="F:ATP hydrolysis activity"/>
    <property type="evidence" value="ECO:0007669"/>
    <property type="project" value="InterPro"/>
</dbReference>
<gene>
    <name evidence="11" type="ORF">ILUMI_11847</name>
</gene>
<comment type="subcellular location">
    <subcellularLocation>
        <location evidence="1">Membrane</location>
        <topology evidence="1">Multi-pass membrane protein</topology>
    </subcellularLocation>
</comment>
<dbReference type="SMART" id="SM00382">
    <property type="entry name" value="AAA"/>
    <property type="match status" value="1"/>
</dbReference>
<feature type="transmembrane region" description="Helical" evidence="9">
    <location>
        <begin position="565"/>
        <end position="585"/>
    </location>
</feature>
<accession>A0A8K0CVG8</accession>
<evidence type="ECO:0000256" key="7">
    <source>
        <dbReference type="ARBA" id="ARBA00022989"/>
    </source>
</evidence>
<dbReference type="EMBL" id="VTPC01007128">
    <property type="protein sequence ID" value="KAF2894324.1"/>
    <property type="molecule type" value="Genomic_DNA"/>
</dbReference>
<evidence type="ECO:0000256" key="3">
    <source>
        <dbReference type="ARBA" id="ARBA00022448"/>
    </source>
</evidence>
<feature type="transmembrane region" description="Helical" evidence="9">
    <location>
        <begin position="339"/>
        <end position="359"/>
    </location>
</feature>
<evidence type="ECO:0000313" key="11">
    <source>
        <dbReference type="EMBL" id="KAF2894324.1"/>
    </source>
</evidence>
<dbReference type="CDD" id="cd03213">
    <property type="entry name" value="ABCG_EPDR"/>
    <property type="match status" value="1"/>
</dbReference>
<keyword evidence="3" id="KW-0813">Transport</keyword>
<protein>
    <recommendedName>
        <fullName evidence="10">ABC transporter domain-containing protein</fullName>
    </recommendedName>
</protein>
<dbReference type="InterPro" id="IPR013525">
    <property type="entry name" value="ABC2_TM"/>
</dbReference>
<keyword evidence="6" id="KW-0067">ATP-binding</keyword>
<evidence type="ECO:0000256" key="1">
    <source>
        <dbReference type="ARBA" id="ARBA00004141"/>
    </source>
</evidence>
<dbReference type="InterPro" id="IPR050352">
    <property type="entry name" value="ABCG_transporters"/>
</dbReference>
<feature type="transmembrane region" description="Helical" evidence="9">
    <location>
        <begin position="371"/>
        <end position="394"/>
    </location>
</feature>
<keyword evidence="5" id="KW-0547">Nucleotide-binding</keyword>
<evidence type="ECO:0000256" key="6">
    <source>
        <dbReference type="ARBA" id="ARBA00022840"/>
    </source>
</evidence>
<evidence type="ECO:0000259" key="10">
    <source>
        <dbReference type="PROSITE" id="PS50893"/>
    </source>
</evidence>
<dbReference type="Proteomes" id="UP000801492">
    <property type="component" value="Unassembled WGS sequence"/>
</dbReference>
<dbReference type="InterPro" id="IPR017871">
    <property type="entry name" value="ABC_transporter-like_CS"/>
</dbReference>
<feature type="transmembrane region" description="Helical" evidence="9">
    <location>
        <begin position="477"/>
        <end position="499"/>
    </location>
</feature>
<dbReference type="PANTHER" id="PTHR48041:SF105">
    <property type="entry name" value="FI02074P"/>
    <property type="match status" value="1"/>
</dbReference>
<dbReference type="GO" id="GO:0005886">
    <property type="term" value="C:plasma membrane"/>
    <property type="evidence" value="ECO:0007669"/>
    <property type="project" value="TreeGrafter"/>
</dbReference>
<dbReference type="GO" id="GO:0140359">
    <property type="term" value="F:ABC-type transporter activity"/>
    <property type="evidence" value="ECO:0007669"/>
    <property type="project" value="InterPro"/>
</dbReference>
<dbReference type="Pfam" id="PF01061">
    <property type="entry name" value="ABC2_membrane"/>
    <property type="match status" value="1"/>
</dbReference>
<evidence type="ECO:0000256" key="8">
    <source>
        <dbReference type="ARBA" id="ARBA00023136"/>
    </source>
</evidence>
<name>A0A8K0CVG8_IGNLU</name>
<feature type="domain" description="ABC transporter" evidence="10">
    <location>
        <begin position="12"/>
        <end position="248"/>
    </location>
</feature>
<evidence type="ECO:0000256" key="4">
    <source>
        <dbReference type="ARBA" id="ARBA00022692"/>
    </source>
</evidence>
<keyword evidence="12" id="KW-1185">Reference proteome</keyword>
<evidence type="ECO:0000256" key="5">
    <source>
        <dbReference type="ARBA" id="ARBA00022741"/>
    </source>
</evidence>
<feature type="transmembrane region" description="Helical" evidence="9">
    <location>
        <begin position="414"/>
        <end position="440"/>
    </location>
</feature>
<comment type="similarity">
    <text evidence="2">Belongs to the ABC transporter superfamily. ABCG family. Eye pigment precursor importer (TC 3.A.1.204) subfamily.</text>
</comment>
<keyword evidence="8 9" id="KW-0472">Membrane</keyword>
<dbReference type="PROSITE" id="PS50893">
    <property type="entry name" value="ABC_TRANSPORTER_2"/>
    <property type="match status" value="1"/>
</dbReference>
<feature type="transmembrane region" description="Helical" evidence="9">
    <location>
        <begin position="447"/>
        <end position="471"/>
    </location>
</feature>
<reference evidence="11" key="1">
    <citation type="submission" date="2019-08" db="EMBL/GenBank/DDBJ databases">
        <title>The genome of the North American firefly Photinus pyralis.</title>
        <authorList>
            <consortium name="Photinus pyralis genome working group"/>
            <person name="Fallon T.R."/>
            <person name="Sander Lower S.E."/>
            <person name="Weng J.-K."/>
        </authorList>
    </citation>
    <scope>NUCLEOTIDE SEQUENCE</scope>
    <source>
        <strain evidence="11">TRF0915ILg1</strain>
        <tissue evidence="11">Whole body</tissue>
    </source>
</reference>
<dbReference type="Gene3D" id="3.40.50.300">
    <property type="entry name" value="P-loop containing nucleotide triphosphate hydrolases"/>
    <property type="match status" value="1"/>
</dbReference>
<keyword evidence="7 9" id="KW-1133">Transmembrane helix</keyword>
<dbReference type="AlphaFoldDB" id="A0A8K0CVG8"/>
<sequence length="608" mass="68499">MSEISKIVPVDIEFQDLNYVIKGRSVKRVLKSINGNFYSGELTAILGASGSGKTTLLNILAGYISTGVTGSIKVNGTPRNMKTFHKLAAYIMQDDLLQPFLNVEEMMMIAAKLKLGDLKSTEEKSATVNEVLTLLGLEKCLGIRTEELSKGQKKRLSVALEMVSNPPVIFLDEPTSGMDTVSAKQCLNTFQTLTKQGKTVICTIHQPSASMLQQFDQVYFIHDGLCVYNGSMTNIIPFLSTLGYECPVTYSPADYIVETVQTVQDSALALSEGIQNGKTNQRDLLKESLSSLLPRLPFSIDEDIDVPIIDAHFPTTFWSQFYILSSRMFLQLKRNKMEIWLQVFNHAVATLIFVLLYYGIGNNADKIVFTYHYFISTLIFFLYTYTMLPVVLFPTELQLLKREYFNRWYDLKPYFLALTLRGLPLMVLLGLAFTSTTYVFTNQPIELYRFVWFSAVCILTAIASEGLGMTIGSVCNLMNGSMLASCIIAALILFCIHGAGYGSQISPIMKVIMHFSYLRVGIVAISNAMFRNRDSMDCVDKQYCYYQDPKRFLQDLGVDNTPCSLYISCLIVFVVVFKASGFLALKYRLTSEFSKIIVNYTYKVFRHR</sequence>
<evidence type="ECO:0000256" key="2">
    <source>
        <dbReference type="ARBA" id="ARBA00005814"/>
    </source>
</evidence>
<dbReference type="GO" id="GO:0005524">
    <property type="term" value="F:ATP binding"/>
    <property type="evidence" value="ECO:0007669"/>
    <property type="project" value="UniProtKB-KW"/>
</dbReference>
<dbReference type="InterPro" id="IPR003593">
    <property type="entry name" value="AAA+_ATPase"/>
</dbReference>
<dbReference type="InterPro" id="IPR027417">
    <property type="entry name" value="P-loop_NTPase"/>
</dbReference>
<dbReference type="PANTHER" id="PTHR48041">
    <property type="entry name" value="ABC TRANSPORTER G FAMILY MEMBER 28"/>
    <property type="match status" value="1"/>
</dbReference>
<dbReference type="PROSITE" id="PS00211">
    <property type="entry name" value="ABC_TRANSPORTER_1"/>
    <property type="match status" value="1"/>
</dbReference>
<feature type="transmembrane region" description="Helical" evidence="9">
    <location>
        <begin position="511"/>
        <end position="530"/>
    </location>
</feature>